<dbReference type="EMBL" id="CAJNOM010000211">
    <property type="protein sequence ID" value="CAF1234434.1"/>
    <property type="molecule type" value="Genomic_DNA"/>
</dbReference>
<keyword evidence="1" id="KW-0732">Signal</keyword>
<dbReference type="AlphaFoldDB" id="A0A813XT73"/>
<evidence type="ECO:0000256" key="1">
    <source>
        <dbReference type="SAM" id="SignalP"/>
    </source>
</evidence>
<dbReference type="EMBL" id="CAJNOI010000029">
    <property type="protein sequence ID" value="CAF0872641.1"/>
    <property type="molecule type" value="Genomic_DNA"/>
</dbReference>
<feature type="signal peptide" evidence="1">
    <location>
        <begin position="1"/>
        <end position="22"/>
    </location>
</feature>
<comment type="caution">
    <text evidence="2">The sequence shown here is derived from an EMBL/GenBank/DDBJ whole genome shotgun (WGS) entry which is preliminary data.</text>
</comment>
<dbReference type="OrthoDB" id="10019010at2759"/>
<evidence type="ECO:0000313" key="5">
    <source>
        <dbReference type="Proteomes" id="UP000663877"/>
    </source>
</evidence>
<keyword evidence="4" id="KW-1185">Reference proteome</keyword>
<evidence type="ECO:0000313" key="2">
    <source>
        <dbReference type="EMBL" id="CAF0872641.1"/>
    </source>
</evidence>
<gene>
    <name evidence="2" type="ORF">BJG266_LOCUS8983</name>
    <name evidence="3" type="ORF">QVE165_LOCUS27616</name>
</gene>
<name>A0A813XT73_9BILA</name>
<proteinExistence type="predicted"/>
<dbReference type="Proteomes" id="UP000663832">
    <property type="component" value="Unassembled WGS sequence"/>
</dbReference>
<dbReference type="Proteomes" id="UP000663877">
    <property type="component" value="Unassembled WGS sequence"/>
</dbReference>
<organism evidence="2 5">
    <name type="scientific">Adineta steineri</name>
    <dbReference type="NCBI Taxonomy" id="433720"/>
    <lineage>
        <taxon>Eukaryota</taxon>
        <taxon>Metazoa</taxon>
        <taxon>Spiralia</taxon>
        <taxon>Gnathifera</taxon>
        <taxon>Rotifera</taxon>
        <taxon>Eurotatoria</taxon>
        <taxon>Bdelloidea</taxon>
        <taxon>Adinetida</taxon>
        <taxon>Adinetidae</taxon>
        <taxon>Adineta</taxon>
    </lineage>
</organism>
<reference evidence="2" key="1">
    <citation type="submission" date="2021-02" db="EMBL/GenBank/DDBJ databases">
        <authorList>
            <person name="Nowell W R."/>
        </authorList>
    </citation>
    <scope>NUCLEOTIDE SEQUENCE</scope>
</reference>
<sequence>MQLETNGLILILFGCFIRTSFELACIQCTSPIRRVAQNWDHSCLDGTLAPEPCEQPINDTRGTFINCASALFKVGFNGNRGKKFIILLIKKDREMIDIYEYPIFCGKKFSAIIHRTLPPPHCSIVDISK</sequence>
<feature type="chain" id="PRO_5036223512" evidence="1">
    <location>
        <begin position="23"/>
        <end position="129"/>
    </location>
</feature>
<evidence type="ECO:0000313" key="4">
    <source>
        <dbReference type="Proteomes" id="UP000663832"/>
    </source>
</evidence>
<protein>
    <submittedName>
        <fullName evidence="2">Uncharacterized protein</fullName>
    </submittedName>
</protein>
<accession>A0A813XT73</accession>
<evidence type="ECO:0000313" key="3">
    <source>
        <dbReference type="EMBL" id="CAF1234434.1"/>
    </source>
</evidence>